<dbReference type="PRINTS" id="PR00081">
    <property type="entry name" value="GDHRDH"/>
</dbReference>
<keyword evidence="2" id="KW-0560">Oxidoreductase</keyword>
<evidence type="ECO:0000313" key="4">
    <source>
        <dbReference type="EMBL" id="KAH0814926.1"/>
    </source>
</evidence>
<dbReference type="PROSITE" id="PS00061">
    <property type="entry name" value="ADH_SHORT"/>
    <property type="match status" value="2"/>
</dbReference>
<dbReference type="Proteomes" id="UP000719412">
    <property type="component" value="Unassembled WGS sequence"/>
</dbReference>
<dbReference type="PRINTS" id="PR00080">
    <property type="entry name" value="SDRFAMILY"/>
</dbReference>
<dbReference type="PANTHER" id="PTHR43115:SF4">
    <property type="entry name" value="DEHYDROGENASE_REDUCTASE SDR FAMILY MEMBER 11"/>
    <property type="match status" value="1"/>
</dbReference>
<dbReference type="GO" id="GO:0016616">
    <property type="term" value="F:oxidoreductase activity, acting on the CH-OH group of donors, NAD or NADP as acceptor"/>
    <property type="evidence" value="ECO:0007669"/>
    <property type="project" value="UniProtKB-ARBA"/>
</dbReference>
<dbReference type="PANTHER" id="PTHR43115">
    <property type="entry name" value="DEHYDROGENASE/REDUCTASE SDR FAMILY MEMBER 11"/>
    <property type="match status" value="1"/>
</dbReference>
<dbReference type="FunFam" id="3.40.50.720:FF:000047">
    <property type="entry name" value="NADP-dependent L-serine/L-allo-threonine dehydrogenase"/>
    <property type="match status" value="2"/>
</dbReference>
<dbReference type="AlphaFoldDB" id="A0A8J6LIG1"/>
<name>A0A8J6LIG1_TENMO</name>
<dbReference type="InterPro" id="IPR036291">
    <property type="entry name" value="NAD(P)-bd_dom_sf"/>
</dbReference>
<dbReference type="Gene3D" id="3.40.50.720">
    <property type="entry name" value="NAD(P)-binding Rossmann-like Domain"/>
    <property type="match status" value="3"/>
</dbReference>
<evidence type="ECO:0000256" key="3">
    <source>
        <dbReference type="RuleBase" id="RU000363"/>
    </source>
</evidence>
<sequence length="492" mass="53231">MVLSMDRWVGQVAIVTGASSGIGKAIAASLVEQGLIVVGIARRSELVEEHSKQLSGKKGKLHAVKADVTKEEDILKAFEWTSKKLGPVHILINNAGTHKRTTLTEGNTEDWKATLDLNVLGLCIATREAVKIMKANNINGHIIHINSVAGHTVPNVRHLNVYPAAKFAVTALTETLRQELTHLGSKIKVTSVSPGFVESELTTLSKTQTPEDKAKLAQMPILKGEDIADGVIYALSTPEHVQIALSTVTNTVRPTHAMVLSMDRWVGKIAIVTGASSGIGKAIAASLVEHGLIVVGTARRSELVEEHSKQLSEKKGKLHGIKADFTKEEDILKTFAWTTKNLGPVHILVNNAGRSGSERLGFVRIATREAVKAMKAKKINGHIIHINSVLGHTVFNVPNLNVYPASKFAVTALTETLRQELNHLGSKIKITSVSPGLVESELTTQNRTQSPEIKAILEKMPILKSEDIADGVVYALSTPEHVQIHELTIRPL</sequence>
<evidence type="ECO:0000256" key="2">
    <source>
        <dbReference type="ARBA" id="ARBA00023002"/>
    </source>
</evidence>
<comment type="caution">
    <text evidence="4">The sequence shown here is derived from an EMBL/GenBank/DDBJ whole genome shotgun (WGS) entry which is preliminary data.</text>
</comment>
<evidence type="ECO:0000256" key="1">
    <source>
        <dbReference type="ARBA" id="ARBA00006484"/>
    </source>
</evidence>
<dbReference type="SUPFAM" id="SSF51735">
    <property type="entry name" value="NAD(P)-binding Rossmann-fold domains"/>
    <property type="match status" value="2"/>
</dbReference>
<dbReference type="EMBL" id="JABDTM020023770">
    <property type="protein sequence ID" value="KAH0814926.1"/>
    <property type="molecule type" value="Genomic_DNA"/>
</dbReference>
<evidence type="ECO:0000313" key="5">
    <source>
        <dbReference type="Proteomes" id="UP000719412"/>
    </source>
</evidence>
<proteinExistence type="inferred from homology"/>
<protein>
    <submittedName>
        <fullName evidence="4">Uncharacterized protein</fullName>
    </submittedName>
</protein>
<dbReference type="InterPro" id="IPR002347">
    <property type="entry name" value="SDR_fam"/>
</dbReference>
<dbReference type="Pfam" id="PF00106">
    <property type="entry name" value="adh_short"/>
    <property type="match status" value="3"/>
</dbReference>
<accession>A0A8J6LIG1</accession>
<keyword evidence="5" id="KW-1185">Reference proteome</keyword>
<dbReference type="InterPro" id="IPR020904">
    <property type="entry name" value="Sc_DH/Rdtase_CS"/>
</dbReference>
<reference evidence="4" key="1">
    <citation type="journal article" date="2020" name="J Insects Food Feed">
        <title>The yellow mealworm (Tenebrio molitor) genome: a resource for the emerging insects as food and feed industry.</title>
        <authorList>
            <person name="Eriksson T."/>
            <person name="Andere A."/>
            <person name="Kelstrup H."/>
            <person name="Emery V."/>
            <person name="Picard C."/>
        </authorList>
    </citation>
    <scope>NUCLEOTIDE SEQUENCE</scope>
    <source>
        <strain evidence="4">Stoneville</strain>
        <tissue evidence="4">Whole head</tissue>
    </source>
</reference>
<organism evidence="4 5">
    <name type="scientific">Tenebrio molitor</name>
    <name type="common">Yellow mealworm beetle</name>
    <dbReference type="NCBI Taxonomy" id="7067"/>
    <lineage>
        <taxon>Eukaryota</taxon>
        <taxon>Metazoa</taxon>
        <taxon>Ecdysozoa</taxon>
        <taxon>Arthropoda</taxon>
        <taxon>Hexapoda</taxon>
        <taxon>Insecta</taxon>
        <taxon>Pterygota</taxon>
        <taxon>Neoptera</taxon>
        <taxon>Endopterygota</taxon>
        <taxon>Coleoptera</taxon>
        <taxon>Polyphaga</taxon>
        <taxon>Cucujiformia</taxon>
        <taxon>Tenebrionidae</taxon>
        <taxon>Tenebrio</taxon>
    </lineage>
</organism>
<gene>
    <name evidence="4" type="ORF">GEV33_007865</name>
</gene>
<reference evidence="4" key="2">
    <citation type="submission" date="2021-08" db="EMBL/GenBank/DDBJ databases">
        <authorList>
            <person name="Eriksson T."/>
        </authorList>
    </citation>
    <scope>NUCLEOTIDE SEQUENCE</scope>
    <source>
        <strain evidence="4">Stoneville</strain>
        <tissue evidence="4">Whole head</tissue>
    </source>
</reference>
<comment type="similarity">
    <text evidence="1 3">Belongs to the short-chain dehydrogenases/reductases (SDR) family.</text>
</comment>